<dbReference type="PROSITE" id="PS51257">
    <property type="entry name" value="PROKAR_LIPOPROTEIN"/>
    <property type="match status" value="1"/>
</dbReference>
<dbReference type="KEGG" id="tva:4774609"/>
<evidence type="ECO:0000256" key="1">
    <source>
        <dbReference type="SAM" id="SignalP"/>
    </source>
</evidence>
<dbReference type="AlphaFoldDB" id="A2DSL8"/>
<reference evidence="2" key="1">
    <citation type="submission" date="2006-10" db="EMBL/GenBank/DDBJ databases">
        <authorList>
            <person name="Amadeo P."/>
            <person name="Zhao Q."/>
            <person name="Wortman J."/>
            <person name="Fraser-Liggett C."/>
            <person name="Carlton J."/>
        </authorList>
    </citation>
    <scope>NUCLEOTIDE SEQUENCE</scope>
    <source>
        <strain evidence="2">G3</strain>
    </source>
</reference>
<dbReference type="InParanoid" id="A2DSL8"/>
<dbReference type="RefSeq" id="XP_001328821.1">
    <property type="nucleotide sequence ID" value="XM_001328786.1"/>
</dbReference>
<protein>
    <submittedName>
        <fullName evidence="2">Uncharacterized protein</fullName>
    </submittedName>
</protein>
<dbReference type="OrthoDB" id="10263180at2759"/>
<proteinExistence type="predicted"/>
<dbReference type="VEuPathDB" id="TrichDB:TVAG_434350"/>
<dbReference type="VEuPathDB" id="TrichDB:TVAGG3_0376410"/>
<dbReference type="Proteomes" id="UP000001542">
    <property type="component" value="Unassembled WGS sequence"/>
</dbReference>
<organism evidence="2 3">
    <name type="scientific">Trichomonas vaginalis (strain ATCC PRA-98 / G3)</name>
    <dbReference type="NCBI Taxonomy" id="412133"/>
    <lineage>
        <taxon>Eukaryota</taxon>
        <taxon>Metamonada</taxon>
        <taxon>Parabasalia</taxon>
        <taxon>Trichomonadida</taxon>
        <taxon>Trichomonadidae</taxon>
        <taxon>Trichomonas</taxon>
    </lineage>
</organism>
<evidence type="ECO:0000313" key="3">
    <source>
        <dbReference type="Proteomes" id="UP000001542"/>
    </source>
</evidence>
<reference evidence="2" key="2">
    <citation type="journal article" date="2007" name="Science">
        <title>Draft genome sequence of the sexually transmitted pathogen Trichomonas vaginalis.</title>
        <authorList>
            <person name="Carlton J.M."/>
            <person name="Hirt R.P."/>
            <person name="Silva J.C."/>
            <person name="Delcher A.L."/>
            <person name="Schatz M."/>
            <person name="Zhao Q."/>
            <person name="Wortman J.R."/>
            <person name="Bidwell S.L."/>
            <person name="Alsmark U.C.M."/>
            <person name="Besteiro S."/>
            <person name="Sicheritz-Ponten T."/>
            <person name="Noel C.J."/>
            <person name="Dacks J.B."/>
            <person name="Foster P.G."/>
            <person name="Simillion C."/>
            <person name="Van de Peer Y."/>
            <person name="Miranda-Saavedra D."/>
            <person name="Barton G.J."/>
            <person name="Westrop G.D."/>
            <person name="Mueller S."/>
            <person name="Dessi D."/>
            <person name="Fiori P.L."/>
            <person name="Ren Q."/>
            <person name="Paulsen I."/>
            <person name="Zhang H."/>
            <person name="Bastida-Corcuera F.D."/>
            <person name="Simoes-Barbosa A."/>
            <person name="Brown M.T."/>
            <person name="Hayes R.D."/>
            <person name="Mukherjee M."/>
            <person name="Okumura C.Y."/>
            <person name="Schneider R."/>
            <person name="Smith A.J."/>
            <person name="Vanacova S."/>
            <person name="Villalvazo M."/>
            <person name="Haas B.J."/>
            <person name="Pertea M."/>
            <person name="Feldblyum T.V."/>
            <person name="Utterback T.R."/>
            <person name="Shu C.L."/>
            <person name="Osoegawa K."/>
            <person name="de Jong P.J."/>
            <person name="Hrdy I."/>
            <person name="Horvathova L."/>
            <person name="Zubacova Z."/>
            <person name="Dolezal P."/>
            <person name="Malik S.B."/>
            <person name="Logsdon J.M. Jr."/>
            <person name="Henze K."/>
            <person name="Gupta A."/>
            <person name="Wang C.C."/>
            <person name="Dunne R.L."/>
            <person name="Upcroft J.A."/>
            <person name="Upcroft P."/>
            <person name="White O."/>
            <person name="Salzberg S.L."/>
            <person name="Tang P."/>
            <person name="Chiu C.-H."/>
            <person name="Lee Y.-S."/>
            <person name="Embley T.M."/>
            <person name="Coombs G.H."/>
            <person name="Mottram J.C."/>
            <person name="Tachezy J."/>
            <person name="Fraser-Liggett C.M."/>
            <person name="Johnson P.J."/>
        </authorList>
    </citation>
    <scope>NUCLEOTIDE SEQUENCE [LARGE SCALE GENOMIC DNA]</scope>
    <source>
        <strain evidence="2">G3</strain>
    </source>
</reference>
<gene>
    <name evidence="2" type="ORF">TVAG_434350</name>
</gene>
<keyword evidence="1" id="KW-0732">Signal</keyword>
<sequence>MKGSILVRIFILASLFFAACAQICIISSKKTVPAMKFSPDPLEEVDNEFPFDLYFPLINKTADEKDVMNAEKYLHLPTWSAGYLDCNNELSEVSCFEIVRAHKAIQTYENTAKSRRVTGKIYINAEPYPLADRMSMLYHAFLISMVTNRVVYVKKSLYPFKLPDYIKDSGDNIQGIELPSDYQFGCIDISNKYPDLLINNITWPQVLYTHYKVAPFLRNNFGFHAAYYVGNYLFGTSEPPKDECKSTNDNVLEAHNFNDGIEFIPPVGISKSLLERCDVKPEISVVTNDPNARFGEGFSDVTYVTDEDEAFVCGLRKIISAQRVVHTFGSRYGWWAAAMQGRKGGYINTLDRICVKVANSQAASLWHTYCPVEKNTIMRTNNRMFVCGPNANDARLYVEYLLW</sequence>
<feature type="chain" id="PRO_5002643256" evidence="1">
    <location>
        <begin position="22"/>
        <end position="403"/>
    </location>
</feature>
<keyword evidence="3" id="KW-1185">Reference proteome</keyword>
<accession>A2DSL8</accession>
<dbReference type="EMBL" id="DS113240">
    <property type="protein sequence ID" value="EAY16598.1"/>
    <property type="molecule type" value="Genomic_DNA"/>
</dbReference>
<feature type="signal peptide" evidence="1">
    <location>
        <begin position="1"/>
        <end position="21"/>
    </location>
</feature>
<evidence type="ECO:0000313" key="2">
    <source>
        <dbReference type="EMBL" id="EAY16598.1"/>
    </source>
</evidence>
<name>A2DSL8_TRIV3</name>